<keyword evidence="3" id="KW-0804">Transcription</keyword>
<dbReference type="PANTHER" id="PTHR46796">
    <property type="entry name" value="HTH-TYPE TRANSCRIPTIONAL ACTIVATOR RHAS-RELATED"/>
    <property type="match status" value="1"/>
</dbReference>
<sequence length="240" mass="26134">MTYDEVRDPRTGLVAWRASHEGRATVLPDAEADLMWWRDGLWLAGIDTTAHTFEEASGSRTHGVRLPAGTIPAVLRDSAAVAVDQRLELSQVLTPSTVARLTDAFRSWPDERGGLLVAVSRLLQEAPVDGDAVRASRLLVAASARGVPVAETARELGWSPRRLHRFAVTTFGVSPVMLRQLVRLRRARRLLASGRAATEAATIAGYSDQAHLTREVVRFTGMTPARLHAGQRAPRTHPGS</sequence>
<dbReference type="PROSITE" id="PS01124">
    <property type="entry name" value="HTH_ARAC_FAMILY_2"/>
    <property type="match status" value="1"/>
</dbReference>
<proteinExistence type="predicted"/>
<evidence type="ECO:0000256" key="3">
    <source>
        <dbReference type="ARBA" id="ARBA00023163"/>
    </source>
</evidence>
<dbReference type="SUPFAM" id="SSF46689">
    <property type="entry name" value="Homeodomain-like"/>
    <property type="match status" value="1"/>
</dbReference>
<organism evidence="5 6">
    <name type="scientific">Auraticoccus cholistanensis</name>
    <dbReference type="NCBI Taxonomy" id="2656650"/>
    <lineage>
        <taxon>Bacteria</taxon>
        <taxon>Bacillati</taxon>
        <taxon>Actinomycetota</taxon>
        <taxon>Actinomycetes</taxon>
        <taxon>Propionibacteriales</taxon>
        <taxon>Propionibacteriaceae</taxon>
        <taxon>Auraticoccus</taxon>
    </lineage>
</organism>
<accession>A0A6A9UQ51</accession>
<evidence type="ECO:0000256" key="1">
    <source>
        <dbReference type="ARBA" id="ARBA00023015"/>
    </source>
</evidence>
<dbReference type="SMART" id="SM00342">
    <property type="entry name" value="HTH_ARAC"/>
    <property type="match status" value="1"/>
</dbReference>
<dbReference type="RefSeq" id="WP_156607920.1">
    <property type="nucleotide sequence ID" value="NZ_WPCU01000004.1"/>
</dbReference>
<keyword evidence="6" id="KW-1185">Reference proteome</keyword>
<feature type="domain" description="HTH araC/xylS-type" evidence="4">
    <location>
        <begin position="133"/>
        <end position="230"/>
    </location>
</feature>
<dbReference type="GO" id="GO:0043565">
    <property type="term" value="F:sequence-specific DNA binding"/>
    <property type="evidence" value="ECO:0007669"/>
    <property type="project" value="InterPro"/>
</dbReference>
<evidence type="ECO:0000313" key="6">
    <source>
        <dbReference type="Proteomes" id="UP000435304"/>
    </source>
</evidence>
<dbReference type="PANTHER" id="PTHR46796:SF15">
    <property type="entry name" value="BLL1074 PROTEIN"/>
    <property type="match status" value="1"/>
</dbReference>
<dbReference type="AlphaFoldDB" id="A0A6A9UQ51"/>
<comment type="caution">
    <text evidence="5">The sequence shown here is derived from an EMBL/GenBank/DDBJ whole genome shotgun (WGS) entry which is preliminary data.</text>
</comment>
<dbReference type="InterPro" id="IPR018060">
    <property type="entry name" value="HTH_AraC"/>
</dbReference>
<gene>
    <name evidence="5" type="ORF">GC722_03135</name>
</gene>
<dbReference type="EMBL" id="WPCU01000004">
    <property type="protein sequence ID" value="MVA75026.1"/>
    <property type="molecule type" value="Genomic_DNA"/>
</dbReference>
<dbReference type="Gene3D" id="1.10.10.60">
    <property type="entry name" value="Homeodomain-like"/>
    <property type="match status" value="1"/>
</dbReference>
<protein>
    <submittedName>
        <fullName evidence="5">Helix-turn-helix domain-containing protein</fullName>
    </submittedName>
</protein>
<keyword evidence="1" id="KW-0805">Transcription regulation</keyword>
<dbReference type="InterPro" id="IPR050204">
    <property type="entry name" value="AraC_XylS_family_regulators"/>
</dbReference>
<reference evidence="5 6" key="1">
    <citation type="submission" date="2019-12" db="EMBL/GenBank/DDBJ databases">
        <title>Auraticoccus cholistani sp. nov., an actinomycete isolated from soil of Cholistan desert.</title>
        <authorList>
            <person name="Cheema M.T."/>
        </authorList>
    </citation>
    <scope>NUCLEOTIDE SEQUENCE [LARGE SCALE GENOMIC DNA]</scope>
    <source>
        <strain evidence="5 6">F435</strain>
    </source>
</reference>
<dbReference type="GO" id="GO:0003700">
    <property type="term" value="F:DNA-binding transcription factor activity"/>
    <property type="evidence" value="ECO:0007669"/>
    <property type="project" value="InterPro"/>
</dbReference>
<evidence type="ECO:0000259" key="4">
    <source>
        <dbReference type="PROSITE" id="PS01124"/>
    </source>
</evidence>
<name>A0A6A9UQ51_9ACTN</name>
<evidence type="ECO:0000313" key="5">
    <source>
        <dbReference type="EMBL" id="MVA75026.1"/>
    </source>
</evidence>
<evidence type="ECO:0000256" key="2">
    <source>
        <dbReference type="ARBA" id="ARBA00023125"/>
    </source>
</evidence>
<keyword evidence="2" id="KW-0238">DNA-binding</keyword>
<dbReference type="Pfam" id="PF12833">
    <property type="entry name" value="HTH_18"/>
    <property type="match status" value="1"/>
</dbReference>
<dbReference type="Proteomes" id="UP000435304">
    <property type="component" value="Unassembled WGS sequence"/>
</dbReference>
<dbReference type="InterPro" id="IPR009057">
    <property type="entry name" value="Homeodomain-like_sf"/>
</dbReference>